<accession>A0A553RL69</accession>
<keyword evidence="3" id="KW-1185">Reference proteome</keyword>
<evidence type="ECO:0000313" key="3">
    <source>
        <dbReference type="Proteomes" id="UP000316079"/>
    </source>
</evidence>
<dbReference type="STRING" id="623744.A0A553RL69"/>
<dbReference type="EMBL" id="SRMA01020277">
    <property type="protein sequence ID" value="TRZ02930.1"/>
    <property type="molecule type" value="Genomic_DNA"/>
</dbReference>
<feature type="non-terminal residue" evidence="2">
    <location>
        <position position="85"/>
    </location>
</feature>
<dbReference type="Proteomes" id="UP000316079">
    <property type="component" value="Unassembled WGS sequence"/>
</dbReference>
<dbReference type="AlphaFoldDB" id="A0A553RL69"/>
<dbReference type="SUPFAM" id="SSF90257">
    <property type="entry name" value="Myosin rod fragments"/>
    <property type="match status" value="1"/>
</dbReference>
<evidence type="ECO:0000313" key="2">
    <source>
        <dbReference type="EMBL" id="TRZ02930.1"/>
    </source>
</evidence>
<feature type="coiled-coil region" evidence="1">
    <location>
        <begin position="19"/>
        <end position="57"/>
    </location>
</feature>
<reference evidence="2 3" key="1">
    <citation type="journal article" date="2019" name="Sci. Data">
        <title>Hybrid genome assembly and annotation of Danionella translucida.</title>
        <authorList>
            <person name="Kadobianskyi M."/>
            <person name="Schulze L."/>
            <person name="Schuelke M."/>
            <person name="Judkewitz B."/>
        </authorList>
    </citation>
    <scope>NUCLEOTIDE SEQUENCE [LARGE SCALE GENOMIC DNA]</scope>
    <source>
        <strain evidence="2 3">Bolton</strain>
    </source>
</reference>
<name>A0A553RL69_9TELE</name>
<comment type="caution">
    <text evidence="2">The sequence shown here is derived from an EMBL/GenBank/DDBJ whole genome shotgun (WGS) entry which is preliminary data.</text>
</comment>
<dbReference type="OrthoDB" id="312459at2759"/>
<gene>
    <name evidence="2" type="ORF">DNTS_027502</name>
</gene>
<protein>
    <submittedName>
        <fullName evidence="2">Uncharacterized protein</fullName>
    </submittedName>
</protein>
<organism evidence="2 3">
    <name type="scientific">Danionella cerebrum</name>
    <dbReference type="NCBI Taxonomy" id="2873325"/>
    <lineage>
        <taxon>Eukaryota</taxon>
        <taxon>Metazoa</taxon>
        <taxon>Chordata</taxon>
        <taxon>Craniata</taxon>
        <taxon>Vertebrata</taxon>
        <taxon>Euteleostomi</taxon>
        <taxon>Actinopterygii</taxon>
        <taxon>Neopterygii</taxon>
        <taxon>Teleostei</taxon>
        <taxon>Ostariophysi</taxon>
        <taxon>Cypriniformes</taxon>
        <taxon>Danionidae</taxon>
        <taxon>Danioninae</taxon>
        <taxon>Danionella</taxon>
    </lineage>
</organism>
<sequence length="85" mass="9804">MAKCDKHYPPILLCIQGNLEKMSRTLEDQLSEIKSKNDENLRQINDLSAQRARLQTENGEFGRQLEEKEALVSQLTRGKQAFTQQ</sequence>
<proteinExistence type="predicted"/>
<evidence type="ECO:0000256" key="1">
    <source>
        <dbReference type="SAM" id="Coils"/>
    </source>
</evidence>
<keyword evidence="1" id="KW-0175">Coiled coil</keyword>